<dbReference type="Proteomes" id="UP000823636">
    <property type="component" value="Unassembled WGS sequence"/>
</dbReference>
<gene>
    <name evidence="1" type="ORF">IAC54_06440</name>
</gene>
<dbReference type="InterPro" id="IPR024747">
    <property type="entry name" value="Pyridox_Oxase-rel"/>
</dbReference>
<dbReference type="PANTHER" id="PTHR34071:SF2">
    <property type="entry name" value="FLAVIN-NUCLEOTIDE-BINDING PROTEIN"/>
    <property type="match status" value="1"/>
</dbReference>
<comment type="caution">
    <text evidence="1">The sequence shown here is derived from an EMBL/GenBank/DDBJ whole genome shotgun (WGS) entry which is preliminary data.</text>
</comment>
<accession>A0A9D9E2S2</accession>
<evidence type="ECO:0000313" key="1">
    <source>
        <dbReference type="EMBL" id="MBO8438519.1"/>
    </source>
</evidence>
<dbReference type="InterPro" id="IPR012349">
    <property type="entry name" value="Split_barrel_FMN-bd"/>
</dbReference>
<reference evidence="1" key="2">
    <citation type="journal article" date="2021" name="PeerJ">
        <title>Extensive microbial diversity within the chicken gut microbiome revealed by metagenomics and culture.</title>
        <authorList>
            <person name="Gilroy R."/>
            <person name="Ravi A."/>
            <person name="Getino M."/>
            <person name="Pursley I."/>
            <person name="Horton D.L."/>
            <person name="Alikhan N.F."/>
            <person name="Baker D."/>
            <person name="Gharbi K."/>
            <person name="Hall N."/>
            <person name="Watson M."/>
            <person name="Adriaenssens E.M."/>
            <person name="Foster-Nyarko E."/>
            <person name="Jarju S."/>
            <person name="Secka A."/>
            <person name="Antonio M."/>
            <person name="Oren A."/>
            <person name="Chaudhuri R.R."/>
            <person name="La Ragione R."/>
            <person name="Hildebrand F."/>
            <person name="Pallen M.J."/>
        </authorList>
    </citation>
    <scope>NUCLEOTIDE SEQUENCE</scope>
    <source>
        <strain evidence="1">G3-4614</strain>
    </source>
</reference>
<dbReference type="SUPFAM" id="SSF50475">
    <property type="entry name" value="FMN-binding split barrel"/>
    <property type="match status" value="1"/>
</dbReference>
<proteinExistence type="predicted"/>
<organism evidence="1 2">
    <name type="scientific">Candidatus Caccoplasma merdipullorum</name>
    <dbReference type="NCBI Taxonomy" id="2840718"/>
    <lineage>
        <taxon>Bacteria</taxon>
        <taxon>Pseudomonadati</taxon>
        <taxon>Bacteroidota</taxon>
        <taxon>Bacteroidia</taxon>
        <taxon>Bacteroidales</taxon>
        <taxon>Bacteroidaceae</taxon>
        <taxon>Bacteroidaceae incertae sedis</taxon>
        <taxon>Candidatus Caccoplasma</taxon>
    </lineage>
</organism>
<dbReference type="Pfam" id="PF12900">
    <property type="entry name" value="Pyridox_ox_2"/>
    <property type="match status" value="1"/>
</dbReference>
<dbReference type="Gene3D" id="2.30.110.10">
    <property type="entry name" value="Electron Transport, Fmn-binding Protein, Chain A"/>
    <property type="match status" value="1"/>
</dbReference>
<evidence type="ECO:0000313" key="2">
    <source>
        <dbReference type="Proteomes" id="UP000823636"/>
    </source>
</evidence>
<protein>
    <submittedName>
        <fullName evidence="1">Pyridoxamine 5'-phosphate oxidase family protein</fullName>
    </submittedName>
</protein>
<dbReference type="AlphaFoldDB" id="A0A9D9E2S2"/>
<reference evidence="1" key="1">
    <citation type="submission" date="2020-10" db="EMBL/GenBank/DDBJ databases">
        <authorList>
            <person name="Gilroy R."/>
        </authorList>
    </citation>
    <scope>NUCLEOTIDE SEQUENCE</scope>
    <source>
        <strain evidence="1">G3-4614</strain>
    </source>
</reference>
<dbReference type="PANTHER" id="PTHR34071">
    <property type="entry name" value="5-NITROIMIDAZOLE ANTIBIOTICS RESISTANCE PROTEIN, NIMA-FAMILY-RELATED PROTEIN-RELATED"/>
    <property type="match status" value="1"/>
</dbReference>
<sequence length="161" mass="18191">MIYNNDNVRRQDRLLGEKEAFELLRNGEFGILSLAAPDGSPYGIPVSYVWDGVESIYFHCAKEGKKLSCIDFSSKASFCIVGKTNVVPNKFTTGYESIVLQCEIKRGIGEDERMHALRLLLEKYSPDDMVVGMKYAEKSFGRTEIVRMTVVEFSGKCKRVN</sequence>
<dbReference type="EMBL" id="JADIMW010000068">
    <property type="protein sequence ID" value="MBO8438519.1"/>
    <property type="molecule type" value="Genomic_DNA"/>
</dbReference>
<name>A0A9D9E2S2_9BACT</name>